<accession>A0A2C9CPS8</accession>
<protein>
    <submittedName>
        <fullName evidence="1">Uncharacterized protein</fullName>
    </submittedName>
</protein>
<dbReference type="Proteomes" id="UP000220034">
    <property type="component" value="Unassembled WGS sequence"/>
</dbReference>
<evidence type="ECO:0000313" key="2">
    <source>
        <dbReference type="Proteomes" id="UP000220034"/>
    </source>
</evidence>
<keyword evidence="2" id="KW-1185">Reference proteome</keyword>
<dbReference type="EMBL" id="OCTN01000002">
    <property type="protein sequence ID" value="SOH93344.1"/>
    <property type="molecule type" value="Genomic_DNA"/>
</dbReference>
<gene>
    <name evidence="1" type="ORF">SAMN06273572_10220</name>
</gene>
<proteinExistence type="predicted"/>
<sequence>MAGVKTTERLMDYIRAARAAGVEVTCARISGRVIELDFSTNVTPDEADPYDTKDMRA</sequence>
<evidence type="ECO:0000313" key="1">
    <source>
        <dbReference type="EMBL" id="SOH93344.1"/>
    </source>
</evidence>
<dbReference type="AlphaFoldDB" id="A0A2C9CPS8"/>
<name>A0A2C9CPS8_9RHOB</name>
<organism evidence="1 2">
    <name type="scientific">Pontivivens marinum</name>
    <dbReference type="NCBI Taxonomy" id="1690039"/>
    <lineage>
        <taxon>Bacteria</taxon>
        <taxon>Pseudomonadati</taxon>
        <taxon>Pseudomonadota</taxon>
        <taxon>Alphaproteobacteria</taxon>
        <taxon>Rhodobacterales</taxon>
        <taxon>Paracoccaceae</taxon>
        <taxon>Pontivivens</taxon>
    </lineage>
</organism>
<reference evidence="2" key="1">
    <citation type="submission" date="2017-09" db="EMBL/GenBank/DDBJ databases">
        <authorList>
            <person name="Varghese N."/>
            <person name="Submissions S."/>
        </authorList>
    </citation>
    <scope>NUCLEOTIDE SEQUENCE [LARGE SCALE GENOMIC DNA]</scope>
    <source>
        <strain evidence="2">C7</strain>
    </source>
</reference>